<dbReference type="GeneID" id="41970509"/>
<dbReference type="EMBL" id="SKBQ01000013">
    <property type="protein sequence ID" value="TPX17419.1"/>
    <property type="molecule type" value="Genomic_DNA"/>
</dbReference>
<dbReference type="OrthoDB" id="5242628at2759"/>
<dbReference type="Proteomes" id="UP000319257">
    <property type="component" value="Unassembled WGS sequence"/>
</dbReference>
<dbReference type="AlphaFoldDB" id="A0A507BJ14"/>
<dbReference type="RefSeq" id="XP_030999130.1">
    <property type="nucleotide sequence ID" value="XM_031137321.1"/>
</dbReference>
<dbReference type="InParanoid" id="A0A507BJ14"/>
<dbReference type="STRING" id="1093900.A0A507BJ14"/>
<evidence type="ECO:0000256" key="1">
    <source>
        <dbReference type="SAM" id="MobiDB-lite"/>
    </source>
</evidence>
<dbReference type="InterPro" id="IPR058348">
    <property type="entry name" value="DUF8035"/>
</dbReference>
<organism evidence="3 4">
    <name type="scientific">Thyridium curvatum</name>
    <dbReference type="NCBI Taxonomy" id="1093900"/>
    <lineage>
        <taxon>Eukaryota</taxon>
        <taxon>Fungi</taxon>
        <taxon>Dikarya</taxon>
        <taxon>Ascomycota</taxon>
        <taxon>Pezizomycotina</taxon>
        <taxon>Sordariomycetes</taxon>
        <taxon>Sordariomycetidae</taxon>
        <taxon>Thyridiales</taxon>
        <taxon>Thyridiaceae</taxon>
        <taxon>Thyridium</taxon>
    </lineage>
</organism>
<feature type="compositionally biased region" description="Low complexity" evidence="1">
    <location>
        <begin position="77"/>
        <end position="87"/>
    </location>
</feature>
<sequence>MSSYGYTDSEEELDVRIHRHRSPPERRPAPVHYVEARRPARPQSYYATGPSYLAPENRIVVASRSRSRDRSRERRSSPPTSQAPQAPIVINNYQNHNSDSDDDSWDEHHVHHRSAHSSHSRSRAASSAAGAGAMVVAPNQAFMTREEYELEQTRRELEELRLAQMRRSGQDDRDRDRRRHEDWELKHTRRELDDIRSQQTREREDRQRQKEMNDQAELQRAKRELDEIRRREEAEAEKKRIKKELEMKRLEEEARAKEEEERREKAEKEAIERYKQKELERREKEKREKEWAEKEYQRRLQEDLINSGVDEKDIQAIIKKEKVKRAEQEEKKERQTYTRMARRHLSLETLRVYGIDYEYDKDPNYLVIKRWVPEDEQDILWRHTKIIREKRERALYVEIDEHKKKKSSKLEPEFEWVRKKERRRSKSPGLLMYLAGAR</sequence>
<accession>A0A507BJ14</accession>
<comment type="caution">
    <text evidence="3">The sequence shown here is derived from an EMBL/GenBank/DDBJ whole genome shotgun (WGS) entry which is preliminary data.</text>
</comment>
<keyword evidence="4" id="KW-1185">Reference proteome</keyword>
<feature type="region of interest" description="Disordered" evidence="1">
    <location>
        <begin position="1"/>
        <end position="131"/>
    </location>
</feature>
<feature type="compositionally biased region" description="Basic and acidic residues" evidence="1">
    <location>
        <begin position="66"/>
        <end position="76"/>
    </location>
</feature>
<evidence type="ECO:0000259" key="2">
    <source>
        <dbReference type="Pfam" id="PF26118"/>
    </source>
</evidence>
<proteinExistence type="predicted"/>
<feature type="compositionally biased region" description="Basic and acidic residues" evidence="1">
    <location>
        <begin position="168"/>
        <end position="246"/>
    </location>
</feature>
<name>A0A507BJ14_9PEZI</name>
<reference evidence="3 4" key="1">
    <citation type="submission" date="2019-06" db="EMBL/GenBank/DDBJ databases">
        <title>Draft genome sequence of the filamentous fungus Phialemoniopsis curvata isolated from diesel fuel.</title>
        <authorList>
            <person name="Varaljay V.A."/>
            <person name="Lyon W.J."/>
            <person name="Crouch A.L."/>
            <person name="Drake C.E."/>
            <person name="Hollomon J.M."/>
            <person name="Nadeau L.J."/>
            <person name="Nunn H.S."/>
            <person name="Stevenson B.S."/>
            <person name="Bojanowski C.L."/>
            <person name="Crookes-Goodson W.J."/>
        </authorList>
    </citation>
    <scope>NUCLEOTIDE SEQUENCE [LARGE SCALE GENOMIC DNA]</scope>
    <source>
        <strain evidence="3 4">D216</strain>
    </source>
</reference>
<feature type="compositionally biased region" description="Basic residues" evidence="1">
    <location>
        <begin position="110"/>
        <end position="122"/>
    </location>
</feature>
<dbReference type="Pfam" id="PF26118">
    <property type="entry name" value="DUF8035"/>
    <property type="match status" value="1"/>
</dbReference>
<feature type="domain" description="DUF8035" evidence="2">
    <location>
        <begin position="335"/>
        <end position="389"/>
    </location>
</feature>
<feature type="region of interest" description="Disordered" evidence="1">
    <location>
        <begin position="161"/>
        <end position="246"/>
    </location>
</feature>
<evidence type="ECO:0000313" key="4">
    <source>
        <dbReference type="Proteomes" id="UP000319257"/>
    </source>
</evidence>
<gene>
    <name evidence="3" type="ORF">E0L32_003062</name>
</gene>
<protein>
    <recommendedName>
        <fullName evidence="2">DUF8035 domain-containing protein</fullName>
    </recommendedName>
</protein>
<feature type="compositionally biased region" description="Basic and acidic residues" evidence="1">
    <location>
        <begin position="22"/>
        <end position="38"/>
    </location>
</feature>
<evidence type="ECO:0000313" key="3">
    <source>
        <dbReference type="EMBL" id="TPX17419.1"/>
    </source>
</evidence>